<dbReference type="HAMAP" id="MF_01854">
    <property type="entry name" value="FBPase_class3"/>
    <property type="match status" value="1"/>
</dbReference>
<comment type="caution">
    <text evidence="5">The sequence shown here is derived from an EMBL/GenBank/DDBJ whole genome shotgun (WGS) entry which is preliminary data.</text>
</comment>
<dbReference type="HOGENOM" id="CLU_028392_2_0_9"/>
<evidence type="ECO:0000256" key="2">
    <source>
        <dbReference type="ARBA" id="ARBA00023211"/>
    </source>
</evidence>
<dbReference type="InterPro" id="IPR009164">
    <property type="entry name" value="FBPtase_class3"/>
</dbReference>
<dbReference type="Proteomes" id="UP000003755">
    <property type="component" value="Unassembled WGS sequence"/>
</dbReference>
<evidence type="ECO:0000256" key="1">
    <source>
        <dbReference type="ARBA" id="ARBA00022801"/>
    </source>
</evidence>
<dbReference type="EC" id="3.1.3.11" evidence="4"/>
<comment type="catalytic activity">
    <reaction evidence="4">
        <text>beta-D-fructose 1,6-bisphosphate + H2O = beta-D-fructose 6-phosphate + phosphate</text>
        <dbReference type="Rhea" id="RHEA:11064"/>
        <dbReference type="ChEBI" id="CHEBI:15377"/>
        <dbReference type="ChEBI" id="CHEBI:32966"/>
        <dbReference type="ChEBI" id="CHEBI:43474"/>
        <dbReference type="ChEBI" id="CHEBI:57634"/>
        <dbReference type="EC" id="3.1.3.11"/>
    </reaction>
</comment>
<dbReference type="eggNOG" id="COG3855">
    <property type="taxonomic scope" value="Bacteria"/>
</dbReference>
<proteinExistence type="inferred from homology"/>
<name>C9LBB9_BLAHA</name>
<evidence type="ECO:0000313" key="5">
    <source>
        <dbReference type="EMBL" id="EEX20426.1"/>
    </source>
</evidence>
<comment type="similarity">
    <text evidence="4">Belongs to the FBPase class 3 family.</text>
</comment>
<keyword evidence="6" id="KW-1185">Reference proteome</keyword>
<comment type="pathway">
    <text evidence="4">Carbohydrate biosynthesis; gluconeogenesis.</text>
</comment>
<keyword evidence="1 4" id="KW-0378">Hydrolase</keyword>
<dbReference type="Pfam" id="PF06874">
    <property type="entry name" value="FBPase_2"/>
    <property type="match status" value="1"/>
</dbReference>
<dbReference type="GO" id="GO:0006094">
    <property type="term" value="P:gluconeogenesis"/>
    <property type="evidence" value="ECO:0007669"/>
    <property type="project" value="UniProtKB-UniRule"/>
</dbReference>
<dbReference type="STRING" id="537007.BLAHAN_06727"/>
<keyword evidence="3 4" id="KW-0119">Carbohydrate metabolism</keyword>
<gene>
    <name evidence="4" type="primary">fbp</name>
    <name evidence="5" type="ORF">BLAHAN_06727</name>
</gene>
<dbReference type="GO" id="GO:0042132">
    <property type="term" value="F:fructose 1,6-bisphosphate 1-phosphatase activity"/>
    <property type="evidence" value="ECO:0007669"/>
    <property type="project" value="UniProtKB-UniRule"/>
</dbReference>
<dbReference type="PIRSF" id="PIRSF000906">
    <property type="entry name" value="FBPtase_Bacill"/>
    <property type="match status" value="1"/>
</dbReference>
<reference evidence="5" key="1">
    <citation type="submission" date="2009-09" db="EMBL/GenBank/DDBJ databases">
        <authorList>
            <person name="Weinstock G."/>
            <person name="Sodergren E."/>
            <person name="Clifton S."/>
            <person name="Fulton L."/>
            <person name="Fulton B."/>
            <person name="Courtney L."/>
            <person name="Fronick C."/>
            <person name="Harrison M."/>
            <person name="Strong C."/>
            <person name="Farmer C."/>
            <person name="Delahaunty K."/>
            <person name="Markovic C."/>
            <person name="Hall O."/>
            <person name="Minx P."/>
            <person name="Tomlinson C."/>
            <person name="Mitreva M."/>
            <person name="Nelson J."/>
            <person name="Hou S."/>
            <person name="Wollam A."/>
            <person name="Pepin K.H."/>
            <person name="Johnson M."/>
            <person name="Bhonagiri V."/>
            <person name="Nash W.E."/>
            <person name="Warren W."/>
            <person name="Chinwalla A."/>
            <person name="Mardis E.R."/>
            <person name="Wilson R.K."/>
        </authorList>
    </citation>
    <scope>NUCLEOTIDE SEQUENCE [LARGE SCALE GENOMIC DNA]</scope>
    <source>
        <strain evidence="5">DSM 20583</strain>
    </source>
</reference>
<dbReference type="SUPFAM" id="SSF56300">
    <property type="entry name" value="Metallo-dependent phosphatases"/>
    <property type="match status" value="1"/>
</dbReference>
<protein>
    <recommendedName>
        <fullName evidence="4">Fructose-1,6-bisphosphatase class 3</fullName>
        <shortName evidence="4">FBPase class 3</shortName>
        <ecNumber evidence="4">3.1.3.11</ecNumber>
    </recommendedName>
    <alternativeName>
        <fullName evidence="4">D-fructose-1,6-bisphosphate 1-phosphohydrolase class 3</fullName>
    </alternativeName>
</protein>
<sequence length="655" mass="75704">MREKVMEKMKLKYLEKMAELYPTMAEASTEIINLQSILNLPKGTEHFITDIHGEYEAFSHVLKNGSGSIRRKIDTVFGHTMNKQEKKSLATLIYYPKEKIGLIKKQETDMEEWYKITLYRLIEVCKKAASKYTRSKVRKALPKDFAYVIEELITERWDITDKESYYEQIICTIIDIGRAEEFIIALSELIQRLVVDHLHILGDIYDRGPAPHRIMDKLETYHSLDVQWGNHDILWMGAAAGQECCIATVIRICARYGNLDILEDGYGINLLPLATFALTYYKDDACQCFKIKGNHQLNPVEQDLNMKMHKAISIIQFKLEGQLLMRRREFGMADRALLDDIDYSEGTIRLKGKEYKLLDSYFPTIDAENPYELSREEKEVVERLVSAFVSCEKLQNHIQFLLKKGSMYKIFNGNLLYHGCIPMNEDGSLKEVQIYEKSYRGKALYDVLECYVRKAFMARDGKEKERGKDMLWYIWTSPNSPLFGKNKMATFERYFLAEKETHQEIKNPYYNFLESEEIAERIFEEFQVKGEGRHIVNGHVPVHHTSGESPIKCKGKILVIDGGFSRAYQKETGIAGYTLIYNSWGMILAAHEPFTSTQDAITKESDILSDSILVKRVTERKNVGATDTGAKLKERIAELKELLDAYRNGLLVEKL</sequence>
<comment type="cofactor">
    <cofactor evidence="4">
        <name>Mn(2+)</name>
        <dbReference type="ChEBI" id="CHEBI:29035"/>
    </cofactor>
</comment>
<dbReference type="InterPro" id="IPR029052">
    <property type="entry name" value="Metallo-depent_PP-like"/>
</dbReference>
<dbReference type="EMBL" id="ABYU02000043">
    <property type="protein sequence ID" value="EEX20426.1"/>
    <property type="molecule type" value="Genomic_DNA"/>
</dbReference>
<dbReference type="AlphaFoldDB" id="C9LBB9"/>
<evidence type="ECO:0000256" key="3">
    <source>
        <dbReference type="ARBA" id="ARBA00023277"/>
    </source>
</evidence>
<keyword evidence="2 4" id="KW-0464">Manganese</keyword>
<dbReference type="Gene3D" id="3.60.21.10">
    <property type="match status" value="2"/>
</dbReference>
<evidence type="ECO:0000256" key="4">
    <source>
        <dbReference type="HAMAP-Rule" id="MF_01854"/>
    </source>
</evidence>
<dbReference type="UniPathway" id="UPA00138"/>
<accession>C9LBB9</accession>
<organism evidence="5 6">
    <name type="scientific">Blautia hansenii DSM 20583</name>
    <dbReference type="NCBI Taxonomy" id="537007"/>
    <lineage>
        <taxon>Bacteria</taxon>
        <taxon>Bacillati</taxon>
        <taxon>Bacillota</taxon>
        <taxon>Clostridia</taxon>
        <taxon>Lachnospirales</taxon>
        <taxon>Lachnospiraceae</taxon>
        <taxon>Blautia</taxon>
    </lineage>
</organism>
<evidence type="ECO:0000313" key="6">
    <source>
        <dbReference type="Proteomes" id="UP000003755"/>
    </source>
</evidence>